<feature type="transmembrane region" description="Helical" evidence="8">
    <location>
        <begin position="358"/>
        <end position="376"/>
    </location>
</feature>
<dbReference type="InterPro" id="IPR005829">
    <property type="entry name" value="Sugar_transporter_CS"/>
</dbReference>
<dbReference type="PANTHER" id="PTHR48022">
    <property type="entry name" value="PLASTIDIC GLUCOSE TRANSPORTER 4"/>
    <property type="match status" value="1"/>
</dbReference>
<gene>
    <name evidence="10" type="ORF">OIDMADRAFT_182922</name>
</gene>
<name>A0A0C3H034_OIDMZ</name>
<evidence type="ECO:0000256" key="5">
    <source>
        <dbReference type="ARBA" id="ARBA00022989"/>
    </source>
</evidence>
<evidence type="ECO:0000256" key="3">
    <source>
        <dbReference type="ARBA" id="ARBA00022448"/>
    </source>
</evidence>
<feature type="transmembrane region" description="Helical" evidence="8">
    <location>
        <begin position="457"/>
        <end position="474"/>
    </location>
</feature>
<dbReference type="InterPro" id="IPR005828">
    <property type="entry name" value="MFS_sugar_transport-like"/>
</dbReference>
<feature type="transmembrane region" description="Helical" evidence="8">
    <location>
        <begin position="115"/>
        <end position="134"/>
    </location>
</feature>
<feature type="transmembrane region" description="Helical" evidence="8">
    <location>
        <begin position="486"/>
        <end position="502"/>
    </location>
</feature>
<dbReference type="OrthoDB" id="6612291at2759"/>
<feature type="transmembrane region" description="Helical" evidence="8">
    <location>
        <begin position="200"/>
        <end position="219"/>
    </location>
</feature>
<feature type="domain" description="Major facilitator superfamily (MFS) profile" evidence="9">
    <location>
        <begin position="62"/>
        <end position="508"/>
    </location>
</feature>
<dbReference type="PANTHER" id="PTHR48022:SF83">
    <property type="entry name" value="MAJOR FACILITATOR SUPERFAMILY (MFS) PROFILE DOMAIN-CONTAINING PROTEIN"/>
    <property type="match status" value="1"/>
</dbReference>
<comment type="subcellular location">
    <subcellularLocation>
        <location evidence="1">Membrane</location>
        <topology evidence="1">Multi-pass membrane protein</topology>
    </subcellularLocation>
</comment>
<dbReference type="NCBIfam" id="TIGR00879">
    <property type="entry name" value="SP"/>
    <property type="match status" value="1"/>
</dbReference>
<comment type="similarity">
    <text evidence="2 7">Belongs to the major facilitator superfamily. Sugar transporter (TC 2.A.1.1) family.</text>
</comment>
<protein>
    <recommendedName>
        <fullName evidence="9">Major facilitator superfamily (MFS) profile domain-containing protein</fullName>
    </recommendedName>
</protein>
<feature type="transmembrane region" description="Helical" evidence="8">
    <location>
        <begin position="231"/>
        <end position="252"/>
    </location>
</feature>
<keyword evidence="11" id="KW-1185">Reference proteome</keyword>
<reference evidence="10 11" key="1">
    <citation type="submission" date="2014-04" db="EMBL/GenBank/DDBJ databases">
        <authorList>
            <consortium name="DOE Joint Genome Institute"/>
            <person name="Kuo A."/>
            <person name="Martino E."/>
            <person name="Perotto S."/>
            <person name="Kohler A."/>
            <person name="Nagy L.G."/>
            <person name="Floudas D."/>
            <person name="Copeland A."/>
            <person name="Barry K.W."/>
            <person name="Cichocki N."/>
            <person name="Veneault-Fourrey C."/>
            <person name="LaButti K."/>
            <person name="Lindquist E.A."/>
            <person name="Lipzen A."/>
            <person name="Lundell T."/>
            <person name="Morin E."/>
            <person name="Murat C."/>
            <person name="Sun H."/>
            <person name="Tunlid A."/>
            <person name="Henrissat B."/>
            <person name="Grigoriev I.V."/>
            <person name="Hibbett D.S."/>
            <person name="Martin F."/>
            <person name="Nordberg H.P."/>
            <person name="Cantor M.N."/>
            <person name="Hua S.X."/>
        </authorList>
    </citation>
    <scope>NUCLEOTIDE SEQUENCE [LARGE SCALE GENOMIC DNA]</scope>
    <source>
        <strain evidence="10 11">Zn</strain>
    </source>
</reference>
<dbReference type="InterPro" id="IPR050360">
    <property type="entry name" value="MFS_Sugar_Transporters"/>
</dbReference>
<sequence>MASDLPAQTSKAVQHSQLEAIASANEKMGEAQVIEQAKEATEIEHTLSVMECVKSYPMAIFWSIMVSMCVVMEGYDVSLIGNFFAYPTFAKKYGNYYPDIDGGTYTLTAPWQSGIGNASGVGAFFGVMLNGWLVDWFGQKRTLLGSLIALTAFVFITFFAPNIGTLTAGEVLCGLPWGVFASAAPAYASEVLPLQLRIYLTSYTNMCFIIGQLIAAGVLKGLVNNPTEWGYKIPFAVQWVWPAFLIPILIFAPESPWHLVRKGRFDEAEHSLRRLQRKSAPINPKATLAAIIYTDNLEKELTVGTHYRDCFKGTELRRTEIACFIFAAQVLSGGNFAYNSTYFFKQIGLDSNTTYKLSVGGTGMALVGTLISWFALMPYFGRRTIYLWGMATMCTILMLIGILNVHTSKHSFGMTQAVLTLVWTFVFQLSVGQIGWGVPAEVGSTRLRQKTVCLARNAYYIVGVVANALEPYFMNPTQWNLKGYTGFVWGGTAFVMLVWGFFRLPETKGRSFDELDVLFAKKVSARKFKSTVVDAFDESETAEIVRNARE</sequence>
<dbReference type="PROSITE" id="PS00217">
    <property type="entry name" value="SUGAR_TRANSPORT_2"/>
    <property type="match status" value="1"/>
</dbReference>
<feature type="transmembrane region" description="Helical" evidence="8">
    <location>
        <begin position="417"/>
        <end position="436"/>
    </location>
</feature>
<evidence type="ECO:0000256" key="4">
    <source>
        <dbReference type="ARBA" id="ARBA00022692"/>
    </source>
</evidence>
<dbReference type="Gene3D" id="1.20.1250.20">
    <property type="entry name" value="MFS general substrate transporter like domains"/>
    <property type="match status" value="1"/>
</dbReference>
<evidence type="ECO:0000313" key="10">
    <source>
        <dbReference type="EMBL" id="KIM96754.1"/>
    </source>
</evidence>
<dbReference type="FunFam" id="1.20.1250.20:FF:000078">
    <property type="entry name" value="MFS maltose transporter, putative"/>
    <property type="match status" value="1"/>
</dbReference>
<feature type="transmembrane region" description="Helical" evidence="8">
    <location>
        <begin position="385"/>
        <end position="405"/>
    </location>
</feature>
<dbReference type="InterPro" id="IPR003663">
    <property type="entry name" value="Sugar/inositol_transpt"/>
</dbReference>
<dbReference type="SUPFAM" id="SSF103473">
    <property type="entry name" value="MFS general substrate transporter"/>
    <property type="match status" value="1"/>
</dbReference>
<organism evidence="10 11">
    <name type="scientific">Oidiodendron maius (strain Zn)</name>
    <dbReference type="NCBI Taxonomy" id="913774"/>
    <lineage>
        <taxon>Eukaryota</taxon>
        <taxon>Fungi</taxon>
        <taxon>Dikarya</taxon>
        <taxon>Ascomycota</taxon>
        <taxon>Pezizomycotina</taxon>
        <taxon>Leotiomycetes</taxon>
        <taxon>Leotiomycetes incertae sedis</taxon>
        <taxon>Myxotrichaceae</taxon>
        <taxon>Oidiodendron</taxon>
    </lineage>
</organism>
<dbReference type="GO" id="GO:0016020">
    <property type="term" value="C:membrane"/>
    <property type="evidence" value="ECO:0007669"/>
    <property type="project" value="UniProtKB-SubCell"/>
</dbReference>
<dbReference type="EMBL" id="KN832883">
    <property type="protein sequence ID" value="KIM96754.1"/>
    <property type="molecule type" value="Genomic_DNA"/>
</dbReference>
<proteinExistence type="inferred from homology"/>
<dbReference type="InterPro" id="IPR036259">
    <property type="entry name" value="MFS_trans_sf"/>
</dbReference>
<evidence type="ECO:0000256" key="1">
    <source>
        <dbReference type="ARBA" id="ARBA00004141"/>
    </source>
</evidence>
<keyword evidence="3 7" id="KW-0813">Transport</keyword>
<feature type="transmembrane region" description="Helical" evidence="8">
    <location>
        <begin position="321"/>
        <end position="338"/>
    </location>
</feature>
<dbReference type="Pfam" id="PF00083">
    <property type="entry name" value="Sugar_tr"/>
    <property type="match status" value="1"/>
</dbReference>
<accession>A0A0C3H034</accession>
<dbReference type="Proteomes" id="UP000054321">
    <property type="component" value="Unassembled WGS sequence"/>
</dbReference>
<evidence type="ECO:0000256" key="7">
    <source>
        <dbReference type="RuleBase" id="RU003346"/>
    </source>
</evidence>
<feature type="transmembrane region" description="Helical" evidence="8">
    <location>
        <begin position="60"/>
        <end position="86"/>
    </location>
</feature>
<feature type="transmembrane region" description="Helical" evidence="8">
    <location>
        <begin position="141"/>
        <end position="160"/>
    </location>
</feature>
<keyword evidence="6 8" id="KW-0472">Membrane</keyword>
<dbReference type="InterPro" id="IPR020846">
    <property type="entry name" value="MFS_dom"/>
</dbReference>
<evidence type="ECO:0000259" key="9">
    <source>
        <dbReference type="PROSITE" id="PS50850"/>
    </source>
</evidence>
<dbReference type="InParanoid" id="A0A0C3H034"/>
<evidence type="ECO:0000256" key="8">
    <source>
        <dbReference type="SAM" id="Phobius"/>
    </source>
</evidence>
<dbReference type="HOGENOM" id="CLU_001265_11_5_1"/>
<dbReference type="PROSITE" id="PS50850">
    <property type="entry name" value="MFS"/>
    <property type="match status" value="1"/>
</dbReference>
<dbReference type="GO" id="GO:0005351">
    <property type="term" value="F:carbohydrate:proton symporter activity"/>
    <property type="evidence" value="ECO:0007669"/>
    <property type="project" value="TreeGrafter"/>
</dbReference>
<evidence type="ECO:0000256" key="6">
    <source>
        <dbReference type="ARBA" id="ARBA00023136"/>
    </source>
</evidence>
<feature type="transmembrane region" description="Helical" evidence="8">
    <location>
        <begin position="166"/>
        <end position="188"/>
    </location>
</feature>
<reference evidence="11" key="2">
    <citation type="submission" date="2015-01" db="EMBL/GenBank/DDBJ databases">
        <title>Evolutionary Origins and Diversification of the Mycorrhizal Mutualists.</title>
        <authorList>
            <consortium name="DOE Joint Genome Institute"/>
            <consortium name="Mycorrhizal Genomics Consortium"/>
            <person name="Kohler A."/>
            <person name="Kuo A."/>
            <person name="Nagy L.G."/>
            <person name="Floudas D."/>
            <person name="Copeland A."/>
            <person name="Barry K.W."/>
            <person name="Cichocki N."/>
            <person name="Veneault-Fourrey C."/>
            <person name="LaButti K."/>
            <person name="Lindquist E.A."/>
            <person name="Lipzen A."/>
            <person name="Lundell T."/>
            <person name="Morin E."/>
            <person name="Murat C."/>
            <person name="Riley R."/>
            <person name="Ohm R."/>
            <person name="Sun H."/>
            <person name="Tunlid A."/>
            <person name="Henrissat B."/>
            <person name="Grigoriev I.V."/>
            <person name="Hibbett D.S."/>
            <person name="Martin F."/>
        </authorList>
    </citation>
    <scope>NUCLEOTIDE SEQUENCE [LARGE SCALE GENOMIC DNA]</scope>
    <source>
        <strain evidence="11">Zn</strain>
    </source>
</reference>
<keyword evidence="5 8" id="KW-1133">Transmembrane helix</keyword>
<keyword evidence="4 8" id="KW-0812">Transmembrane</keyword>
<evidence type="ECO:0000256" key="2">
    <source>
        <dbReference type="ARBA" id="ARBA00010992"/>
    </source>
</evidence>
<evidence type="ECO:0000313" key="11">
    <source>
        <dbReference type="Proteomes" id="UP000054321"/>
    </source>
</evidence>
<dbReference type="AlphaFoldDB" id="A0A0C3H034"/>